<name>A0A419T6D0_9FIRM</name>
<dbReference type="Proteomes" id="UP000284277">
    <property type="component" value="Unassembled WGS sequence"/>
</dbReference>
<dbReference type="PROSITE" id="PS51257">
    <property type="entry name" value="PROKAR_LIPOPROTEIN"/>
    <property type="match status" value="1"/>
</dbReference>
<dbReference type="EMBL" id="MCIA01000008">
    <property type="protein sequence ID" value="RKD33120.1"/>
    <property type="molecule type" value="Genomic_DNA"/>
</dbReference>
<evidence type="ECO:0000313" key="3">
    <source>
        <dbReference type="Proteomes" id="UP000284277"/>
    </source>
</evidence>
<gene>
    <name evidence="2" type="ORF">BET01_16040</name>
</gene>
<protein>
    <submittedName>
        <fullName evidence="2">ABC transporter substrate-binding protein</fullName>
    </submittedName>
</protein>
<dbReference type="RefSeq" id="WP_120196133.1">
    <property type="nucleotide sequence ID" value="NZ_MCIA01000008.1"/>
</dbReference>
<dbReference type="AlphaFoldDB" id="A0A419T6D0"/>
<dbReference type="PANTHER" id="PTHR43649">
    <property type="entry name" value="ARABINOSE-BINDING PROTEIN-RELATED"/>
    <property type="match status" value="1"/>
</dbReference>
<dbReference type="PANTHER" id="PTHR43649:SF12">
    <property type="entry name" value="DIACETYLCHITOBIOSE BINDING PROTEIN DASA"/>
    <property type="match status" value="1"/>
</dbReference>
<organism evidence="2 3">
    <name type="scientific">Lacrimispora algidixylanolytica</name>
    <dbReference type="NCBI Taxonomy" id="94868"/>
    <lineage>
        <taxon>Bacteria</taxon>
        <taxon>Bacillati</taxon>
        <taxon>Bacillota</taxon>
        <taxon>Clostridia</taxon>
        <taxon>Lachnospirales</taxon>
        <taxon>Lachnospiraceae</taxon>
        <taxon>Lacrimispora</taxon>
    </lineage>
</organism>
<dbReference type="OrthoDB" id="2491264at2"/>
<accession>A0A419T6D0</accession>
<dbReference type="InterPro" id="IPR050490">
    <property type="entry name" value="Bact_solute-bd_prot1"/>
</dbReference>
<keyword evidence="1" id="KW-0732">Signal</keyword>
<evidence type="ECO:0000313" key="2">
    <source>
        <dbReference type="EMBL" id="RKD33120.1"/>
    </source>
</evidence>
<reference evidence="2 3" key="1">
    <citation type="submission" date="2016-08" db="EMBL/GenBank/DDBJ databases">
        <title>A new outlook on sporulation: Clostridium algidixylanolyticum.</title>
        <authorList>
            <person name="Poppleton D.I."/>
            <person name="Gribaldo S."/>
        </authorList>
    </citation>
    <scope>NUCLEOTIDE SEQUENCE [LARGE SCALE GENOMIC DNA]</scope>
    <source>
        <strain evidence="2 3">SPL73</strain>
    </source>
</reference>
<keyword evidence="3" id="KW-1185">Reference proteome</keyword>
<proteinExistence type="predicted"/>
<sequence length="547" mass="60790">MKKRMKKSLSVLLASFMVLSAVACGSKGDGAAEAVGKGSDGNPVDITFPLKETATLSFITNASANSTQNPNDRVIFQRLEEKTNVHIDWTCFVEDQFSDKKNLALAQAKSLPDGLFNAGMSDYDLLRYAKQNVIIPVEELIDNNMPNLKAILNENPEYRSMITATDGHVYAFPWIEQLGSDKEAIQTIGDMPFINKTWLDELGLKVPTTTAELEEVLIAFKEKDPAGNGNTIPMSFIINGGNEDVSFLMGAFGKGFGDVPDHIAVTNDKKVLYTATQDGYKDAINWLHELQTKGVIDPEVFTQDWSTFVAKGKAGRYGLFFSWDSANIAANVDDYIPLPALAGPTGTVSVPRQSSSATSGFDRGRSVLTSNCKNPALAAAWIDQMYEPLQSIQNNWGTYGEKDKFNIFEMTDSGMLQHMDLGSESPVEVRQAQNVAGPLAILNSYYGTYVTSPADAQYRLDWIKDIYTKDMIEKYVYPNVFMSQEDTDTVTQYTTDLDKYVNQKKAEWILNGGVNEEWDAYLEKLEGYGISKYLQLKQTYLDKYLAE</sequence>
<feature type="chain" id="PRO_5039650137" evidence="1">
    <location>
        <begin position="24"/>
        <end position="547"/>
    </location>
</feature>
<evidence type="ECO:0000256" key="1">
    <source>
        <dbReference type="SAM" id="SignalP"/>
    </source>
</evidence>
<feature type="signal peptide" evidence="1">
    <location>
        <begin position="1"/>
        <end position="23"/>
    </location>
</feature>
<dbReference type="Gene3D" id="3.40.190.10">
    <property type="entry name" value="Periplasmic binding protein-like II"/>
    <property type="match status" value="2"/>
</dbReference>
<comment type="caution">
    <text evidence="2">The sequence shown here is derived from an EMBL/GenBank/DDBJ whole genome shotgun (WGS) entry which is preliminary data.</text>
</comment>
<dbReference type="SUPFAM" id="SSF53850">
    <property type="entry name" value="Periplasmic binding protein-like II"/>
    <property type="match status" value="1"/>
</dbReference>